<dbReference type="PANTHER" id="PTHR43664:SF1">
    <property type="entry name" value="BETA-METHYLMALYL-COA DEHYDRATASE"/>
    <property type="match status" value="1"/>
</dbReference>
<dbReference type="InterPro" id="IPR052342">
    <property type="entry name" value="MCH/BMMD"/>
</dbReference>
<keyword evidence="3" id="KW-1185">Reference proteome</keyword>
<dbReference type="InterPro" id="IPR029069">
    <property type="entry name" value="HotDog_dom_sf"/>
</dbReference>
<dbReference type="EMBL" id="CP041730">
    <property type="protein sequence ID" value="QDQ25880.1"/>
    <property type="molecule type" value="Genomic_DNA"/>
</dbReference>
<dbReference type="AlphaFoldDB" id="A0A516SCK8"/>
<dbReference type="KEGG" id="cari:FNU76_05680"/>
<feature type="domain" description="MaoC-like" evidence="1">
    <location>
        <begin position="10"/>
        <end position="113"/>
    </location>
</feature>
<dbReference type="InterPro" id="IPR002539">
    <property type="entry name" value="MaoC-like_dom"/>
</dbReference>
<evidence type="ECO:0000313" key="3">
    <source>
        <dbReference type="Proteomes" id="UP000317550"/>
    </source>
</evidence>
<name>A0A516SCK8_9NEIS</name>
<dbReference type="PANTHER" id="PTHR43664">
    <property type="entry name" value="MONOAMINE OXIDASE-RELATED"/>
    <property type="match status" value="1"/>
</dbReference>
<dbReference type="Gene3D" id="3.10.129.10">
    <property type="entry name" value="Hotdog Thioesterase"/>
    <property type="match status" value="1"/>
</dbReference>
<evidence type="ECO:0000313" key="2">
    <source>
        <dbReference type="EMBL" id="QDQ25880.1"/>
    </source>
</evidence>
<dbReference type="Proteomes" id="UP000317550">
    <property type="component" value="Chromosome"/>
</dbReference>
<proteinExistence type="predicted"/>
<reference evidence="3" key="1">
    <citation type="submission" date="2019-07" db="EMBL/GenBank/DDBJ databases">
        <title>Chitinimonas sp. nov., isolated from Ny-Alesund, arctica soil.</title>
        <authorList>
            <person name="Xu Q."/>
            <person name="Peng F."/>
        </authorList>
    </citation>
    <scope>NUCLEOTIDE SEQUENCE [LARGE SCALE GENOMIC DNA]</scope>
    <source>
        <strain evidence="3">R3-44</strain>
    </source>
</reference>
<organism evidence="2 3">
    <name type="scientific">Chitinimonas arctica</name>
    <dbReference type="NCBI Taxonomy" id="2594795"/>
    <lineage>
        <taxon>Bacteria</taxon>
        <taxon>Pseudomonadati</taxon>
        <taxon>Pseudomonadota</taxon>
        <taxon>Betaproteobacteria</taxon>
        <taxon>Neisseriales</taxon>
        <taxon>Chitinibacteraceae</taxon>
        <taxon>Chitinimonas</taxon>
    </lineage>
</organism>
<dbReference type="OrthoDB" id="9801735at2"/>
<dbReference type="RefSeq" id="WP_143856803.1">
    <property type="nucleotide sequence ID" value="NZ_CP041730.1"/>
</dbReference>
<accession>A0A516SCK8</accession>
<evidence type="ECO:0000259" key="1">
    <source>
        <dbReference type="Pfam" id="PF01575"/>
    </source>
</evidence>
<protein>
    <submittedName>
        <fullName evidence="2">Dehydratase</fullName>
    </submittedName>
</protein>
<dbReference type="Pfam" id="PF01575">
    <property type="entry name" value="MaoC_dehydratas"/>
    <property type="match status" value="1"/>
</dbReference>
<sequence length="155" mass="16937">MTLYFEDLKPGRVFKAGPVTVDPAEAHDFASSYDPQAFHLDEAAGLASVFGAMVISGWQTAAYTMRMLTSSELSRIANGLVGLQLDKVMWHQPVKPGDTLSAEFDVMGRKHSRSKPAFGVVQLAWRTFNQHGELVMSLENAIWVAVRDPDGKAAA</sequence>
<gene>
    <name evidence="2" type="ORF">FNU76_05680</name>
</gene>
<dbReference type="SUPFAM" id="SSF54637">
    <property type="entry name" value="Thioesterase/thiol ester dehydrase-isomerase"/>
    <property type="match status" value="1"/>
</dbReference>